<dbReference type="EMBL" id="CABVPY010000001">
    <property type="protein sequence ID" value="VWB08154.1"/>
    <property type="molecule type" value="Genomic_DNA"/>
</dbReference>
<accession>A0A6P2GUH5</accession>
<evidence type="ECO:0000313" key="1">
    <source>
        <dbReference type="EMBL" id="VWB08154.1"/>
    </source>
</evidence>
<sequence length="49" mass="5946">MNEHHQKVWERADAARKIMEPFKDWIRGEQRKRDDAAFKAFMVKITTVE</sequence>
<reference evidence="1 2" key="1">
    <citation type="submission" date="2019-09" db="EMBL/GenBank/DDBJ databases">
        <authorList>
            <person name="Depoorter E."/>
        </authorList>
    </citation>
    <scope>NUCLEOTIDE SEQUENCE [LARGE SCALE GENOMIC DNA]</scope>
    <source>
        <strain evidence="1">LMG 6863</strain>
    </source>
</reference>
<dbReference type="RefSeq" id="WP_174936787.1">
    <property type="nucleotide sequence ID" value="NZ_CABVPY010000001.1"/>
</dbReference>
<evidence type="ECO:0000313" key="2">
    <source>
        <dbReference type="Proteomes" id="UP000494170"/>
    </source>
</evidence>
<gene>
    <name evidence="1" type="ORF">BLA6863_00203</name>
</gene>
<proteinExistence type="predicted"/>
<protein>
    <submittedName>
        <fullName evidence="1">Uncharacterized protein</fullName>
    </submittedName>
</protein>
<name>A0A6P2GUH5_BURL3</name>
<dbReference type="Proteomes" id="UP000494170">
    <property type="component" value="Unassembled WGS sequence"/>
</dbReference>
<organism evidence="1 2">
    <name type="scientific">Burkholderia lata (strain ATCC 17760 / DSM 23089 / LMG 22485 / NCIMB 9086 / R18194 / 383)</name>
    <dbReference type="NCBI Taxonomy" id="482957"/>
    <lineage>
        <taxon>Bacteria</taxon>
        <taxon>Pseudomonadati</taxon>
        <taxon>Pseudomonadota</taxon>
        <taxon>Betaproteobacteria</taxon>
        <taxon>Burkholderiales</taxon>
        <taxon>Burkholderiaceae</taxon>
        <taxon>Burkholderia</taxon>
        <taxon>Burkholderia cepacia complex</taxon>
    </lineage>
</organism>
<dbReference type="AlphaFoldDB" id="A0A6P2GUH5"/>